<evidence type="ECO:0000256" key="5">
    <source>
        <dbReference type="ARBA" id="ARBA00022843"/>
    </source>
</evidence>
<organism evidence="18 19">
    <name type="scientific">Opisthocomus hoazin</name>
    <name type="common">Hoatzin</name>
    <name type="synonym">Phasianus hoazin</name>
    <dbReference type="NCBI Taxonomy" id="30419"/>
    <lineage>
        <taxon>Eukaryota</taxon>
        <taxon>Metazoa</taxon>
        <taxon>Chordata</taxon>
        <taxon>Craniata</taxon>
        <taxon>Vertebrata</taxon>
        <taxon>Euteleostomi</taxon>
        <taxon>Archelosauria</taxon>
        <taxon>Archosauria</taxon>
        <taxon>Dinosauria</taxon>
        <taxon>Saurischia</taxon>
        <taxon>Theropoda</taxon>
        <taxon>Coelurosauria</taxon>
        <taxon>Aves</taxon>
        <taxon>Neognathae</taxon>
        <taxon>Neoaves</taxon>
        <taxon>Opisthocomiformes</taxon>
        <taxon>Opisthocomidae</taxon>
        <taxon>Opisthocomus</taxon>
    </lineage>
</organism>
<keyword evidence="9 15" id="KW-0175">Coiled coil</keyword>
<feature type="region of interest" description="Disordered" evidence="16">
    <location>
        <begin position="585"/>
        <end position="637"/>
    </location>
</feature>
<evidence type="ECO:0000256" key="7">
    <source>
        <dbReference type="ARBA" id="ARBA00022990"/>
    </source>
</evidence>
<keyword evidence="2" id="KW-1017">Isopeptide bond</keyword>
<evidence type="ECO:0000256" key="9">
    <source>
        <dbReference type="ARBA" id="ARBA00023054"/>
    </source>
</evidence>
<evidence type="ECO:0000256" key="14">
    <source>
        <dbReference type="PROSITE-ProRule" id="PRU00035"/>
    </source>
</evidence>
<evidence type="ECO:0000256" key="8">
    <source>
        <dbReference type="ARBA" id="ARBA00023015"/>
    </source>
</evidence>
<evidence type="ECO:0000313" key="18">
    <source>
        <dbReference type="EMBL" id="KFR05887.1"/>
    </source>
</evidence>
<dbReference type="InterPro" id="IPR001487">
    <property type="entry name" value="Bromodomain"/>
</dbReference>
<protein>
    <recommendedName>
        <fullName evidence="13">Bromodomain-containing protein 8</fullName>
    </recommendedName>
</protein>
<dbReference type="PhylomeDB" id="A0A091VR89"/>
<evidence type="ECO:0000259" key="17">
    <source>
        <dbReference type="PROSITE" id="PS50014"/>
    </source>
</evidence>
<reference evidence="18 19" key="1">
    <citation type="submission" date="2014-04" db="EMBL/GenBank/DDBJ databases">
        <title>Genome evolution of avian class.</title>
        <authorList>
            <person name="Zhang G."/>
            <person name="Li C."/>
        </authorList>
    </citation>
    <scope>NUCLEOTIDE SEQUENCE [LARGE SCALE GENOMIC DNA]</scope>
    <source>
        <strain evidence="18">BGI_N306</strain>
    </source>
</reference>
<keyword evidence="10 14" id="KW-0103">Bromodomain</keyword>
<evidence type="ECO:0000256" key="13">
    <source>
        <dbReference type="ARBA" id="ARBA00070695"/>
    </source>
</evidence>
<dbReference type="EMBL" id="KK734282">
    <property type="protein sequence ID" value="KFR05887.1"/>
    <property type="molecule type" value="Genomic_DNA"/>
</dbReference>
<feature type="compositionally biased region" description="Polar residues" evidence="16">
    <location>
        <begin position="552"/>
        <end position="562"/>
    </location>
</feature>
<evidence type="ECO:0000256" key="12">
    <source>
        <dbReference type="ARBA" id="ARBA00023242"/>
    </source>
</evidence>
<dbReference type="AlphaFoldDB" id="A0A091VR89"/>
<evidence type="ECO:0000256" key="10">
    <source>
        <dbReference type="ARBA" id="ARBA00023117"/>
    </source>
</evidence>
<feature type="region of interest" description="Disordered" evidence="16">
    <location>
        <begin position="525"/>
        <end position="564"/>
    </location>
</feature>
<feature type="compositionally biased region" description="Basic and acidic residues" evidence="16">
    <location>
        <begin position="793"/>
        <end position="808"/>
    </location>
</feature>
<comment type="subcellular location">
    <subcellularLocation>
        <location evidence="1">Nucleus</location>
    </subcellularLocation>
</comment>
<feature type="region of interest" description="Disordered" evidence="16">
    <location>
        <begin position="789"/>
        <end position="810"/>
    </location>
</feature>
<evidence type="ECO:0000256" key="4">
    <source>
        <dbReference type="ARBA" id="ARBA00022604"/>
    </source>
</evidence>
<evidence type="ECO:0000256" key="16">
    <source>
        <dbReference type="SAM" id="MobiDB-lite"/>
    </source>
</evidence>
<feature type="non-terminal residue" evidence="18">
    <location>
        <position position="1"/>
    </location>
</feature>
<dbReference type="FunFam" id="1.20.920.10:FF:000016">
    <property type="entry name" value="bromodomain-containing protein 8 isoform X1"/>
    <property type="match status" value="1"/>
</dbReference>
<dbReference type="InterPro" id="IPR037966">
    <property type="entry name" value="Brd8_Bromo_dom"/>
</dbReference>
<evidence type="ECO:0000256" key="11">
    <source>
        <dbReference type="ARBA" id="ARBA00023163"/>
    </source>
</evidence>
<dbReference type="GO" id="GO:0005634">
    <property type="term" value="C:nucleus"/>
    <property type="evidence" value="ECO:0007669"/>
    <property type="project" value="UniProtKB-SubCell"/>
</dbReference>
<feature type="domain" description="Bromo" evidence="17">
    <location>
        <begin position="686"/>
        <end position="756"/>
    </location>
</feature>
<dbReference type="PROSITE" id="PS50014">
    <property type="entry name" value="BROMODOMAIN_2"/>
    <property type="match status" value="2"/>
</dbReference>
<keyword evidence="7" id="KW-0007">Acetylation</keyword>
<dbReference type="GO" id="GO:0006325">
    <property type="term" value="P:chromatin organization"/>
    <property type="evidence" value="ECO:0007669"/>
    <property type="project" value="UniProtKB-KW"/>
</dbReference>
<dbReference type="GO" id="GO:0035267">
    <property type="term" value="C:NuA4 histone acetyltransferase complex"/>
    <property type="evidence" value="ECO:0007669"/>
    <property type="project" value="TreeGrafter"/>
</dbReference>
<evidence type="ECO:0000313" key="19">
    <source>
        <dbReference type="Proteomes" id="UP000053605"/>
    </source>
</evidence>
<dbReference type="CDD" id="cd05507">
    <property type="entry name" value="Bromo_brd8_like"/>
    <property type="match status" value="2"/>
</dbReference>
<evidence type="ECO:0000256" key="15">
    <source>
        <dbReference type="SAM" id="Coils"/>
    </source>
</evidence>
<feature type="coiled-coil region" evidence="15">
    <location>
        <begin position="59"/>
        <end position="93"/>
    </location>
</feature>
<evidence type="ECO:0000256" key="1">
    <source>
        <dbReference type="ARBA" id="ARBA00004123"/>
    </source>
</evidence>
<keyword evidence="3" id="KW-0597">Phosphoprotein</keyword>
<keyword evidence="6" id="KW-0156">Chromatin regulator</keyword>
<feature type="region of interest" description="Disordered" evidence="16">
    <location>
        <begin position="1"/>
        <end position="21"/>
    </location>
</feature>
<evidence type="ECO:0000256" key="6">
    <source>
        <dbReference type="ARBA" id="ARBA00022853"/>
    </source>
</evidence>
<keyword evidence="8" id="KW-0805">Transcription regulation</keyword>
<dbReference type="STRING" id="30419.A0A091VR89"/>
<keyword evidence="4" id="KW-0341">Growth regulation</keyword>
<dbReference type="PANTHER" id="PTHR15398">
    <property type="entry name" value="BROMODOMAIN-CONTAINING PROTEIN 8"/>
    <property type="match status" value="1"/>
</dbReference>
<accession>A0A091VR89</accession>
<dbReference type="Pfam" id="PF00439">
    <property type="entry name" value="Bromodomain"/>
    <property type="match status" value="2"/>
</dbReference>
<keyword evidence="19" id="KW-1185">Reference proteome</keyword>
<keyword evidence="5" id="KW-0832">Ubl conjugation</keyword>
<dbReference type="Proteomes" id="UP000053605">
    <property type="component" value="Unassembled WGS sequence"/>
</dbReference>
<keyword evidence="12" id="KW-0539">Nucleus</keyword>
<dbReference type="PANTHER" id="PTHR15398:SF13">
    <property type="entry name" value="BROMODOMAIN-CONTAINING PROTEIN 8"/>
    <property type="match status" value="1"/>
</dbReference>
<dbReference type="SUPFAM" id="SSF47370">
    <property type="entry name" value="Bromodomain"/>
    <property type="match status" value="2"/>
</dbReference>
<dbReference type="SMART" id="SM00297">
    <property type="entry name" value="BROMO"/>
    <property type="match status" value="2"/>
</dbReference>
<dbReference type="Gene3D" id="1.20.920.10">
    <property type="entry name" value="Bromodomain-like"/>
    <property type="match status" value="2"/>
</dbReference>
<feature type="non-terminal residue" evidence="18">
    <location>
        <position position="1141"/>
    </location>
</feature>
<dbReference type="PRINTS" id="PR00503">
    <property type="entry name" value="BROMODOMAIN"/>
</dbReference>
<feature type="domain" description="Bromo" evidence="17">
    <location>
        <begin position="1054"/>
        <end position="1124"/>
    </location>
</feature>
<name>A0A091VR89_OPIHO</name>
<evidence type="ECO:0000256" key="2">
    <source>
        <dbReference type="ARBA" id="ARBA00022499"/>
    </source>
</evidence>
<proteinExistence type="predicted"/>
<gene>
    <name evidence="18" type="ORF">N306_11206</name>
</gene>
<dbReference type="InterPro" id="IPR036427">
    <property type="entry name" value="Bromodomain-like_sf"/>
</dbReference>
<evidence type="ECO:0000256" key="3">
    <source>
        <dbReference type="ARBA" id="ARBA00022553"/>
    </source>
</evidence>
<sequence>VSVSRAIKPFAEPGRPPDWFSQKHCASQYSELLETTETPKRKRGEKGEVVETVEDVIVRKLTAERVEELKKMIKETQEKYRQLKKDAELIQAGHMDNRLEELCNEIMIKKKMEEEEAEVKRKATDAAYQARQAIKNPPRRLTGVMVRSPAGSTSPGGDYALGDLSQPAVDEASPAVGENEMAVASGHMNSSGVLLEVGSVLPVLHSGEMQSAPGAVPASPAASGAPTLSRLLEAGPAQFTSPLASFSAVASEPPAKLLPPPVEPVPQATIVMMPTLSAPSVVPPAAAPESVATVSQPEACVSMEAVSDSHTVTVSMDSSEISMIIDSIKKECLGSGAGSTAGASKDHCMDGKEDLDLAEKMDIAVSYTGEELDFDTVGNIIAIIEDKVDDHPEVLDAAVVEAALSSFCEDTDDPQTLPGPWEHSIRQEHEKQAQIPQVSVTVKQERLECEEPEAKGIRDLMGIGELGSEIKTEPAEQEQNQLGLEETVPASARVTETPELISQEIVEDQREAVATGETAEIEIESAKGEDMVHNTVKTETPPDDDSSPPQVPNVSEDSSQADVQHKFELSESMKEEAQALFRSQMKDGQGEEDDEDGASEAASLEEPKEEDQGEGYLSEMDNEPPVSESDDGFSVHNAPLQSHTLADSIPSSPASSQFSVCSEDQEAIQAQKIWKKAIMLVWRAAANHRYANVFLQPVTDDIAPGYHSIVQRPMDLSTIKKNIENGLIRTTAEFQRDIMLMFQNAVMYNSSDHDVYHMAVEMQRDVLEQIQQFLATQLIMQTSESGISAKSLRGRDSTRKQDASEKDSVPMGSPAFLLSLFMGHAWVWWESETESPSESEKYSNFQSLLSWDSSLDLDVGSWRNTEEMAMGKLEESSREADCELELSEPLWEDDSEDYEKAETPCEDNSLLQFFSEVTQMMEPLRISSTESSQTQWDYCGSGKQADGEDGSLLSGLRQDWNTCFVLIAVLCSTQLGWFQAHMAVMAITICPWRPSCLGSRHCLAWVCIIPVSRGTLGSHQPRRYCWDRVQLSWDNPPQRLVFKRTLLSIWKMIASHRYSGPFLKAVSEKQAPGYGDVVKRPMDLTSIKRRLSKGHIRSMVQFQRDLMLMFQNAVMYNSFNHQVHHMAAEMEREVLEQLQML</sequence>
<keyword evidence="11" id="KW-0804">Transcription</keyword>